<keyword evidence="1 2" id="KW-0784">Thiamine biosynthesis</keyword>
<feature type="domain" description="PurM-like N-terminal" evidence="3">
    <location>
        <begin position="37"/>
        <end position="150"/>
    </location>
</feature>
<comment type="caution">
    <text evidence="5">The sequence shown here is derived from an EMBL/GenBank/DDBJ whole genome shotgun (WGS) entry which is preliminary data.</text>
</comment>
<dbReference type="Gene3D" id="3.30.1330.10">
    <property type="entry name" value="PurM-like, N-terminal domain"/>
    <property type="match status" value="1"/>
</dbReference>
<feature type="binding site" evidence="2">
    <location>
        <position position="159"/>
    </location>
    <ligand>
        <name>ATP</name>
        <dbReference type="ChEBI" id="CHEBI:30616"/>
    </ligand>
</feature>
<evidence type="ECO:0000256" key="1">
    <source>
        <dbReference type="ARBA" id="ARBA00022977"/>
    </source>
</evidence>
<dbReference type="Pfam" id="PF00586">
    <property type="entry name" value="AIRS"/>
    <property type="match status" value="1"/>
</dbReference>
<reference evidence="5" key="1">
    <citation type="submission" date="2022-01" db="EMBL/GenBank/DDBJ databases">
        <authorList>
            <person name="Wang Y."/>
        </authorList>
    </citation>
    <scope>NUCLEOTIDE SEQUENCE</scope>
    <source>
        <strain evidence="5">WB101</strain>
    </source>
</reference>
<name>A0ABS9KBS6_9BACT</name>
<keyword evidence="2" id="KW-0479">Metal-binding</keyword>
<evidence type="ECO:0000313" key="6">
    <source>
        <dbReference type="Proteomes" id="UP001165366"/>
    </source>
</evidence>
<dbReference type="Pfam" id="PF02769">
    <property type="entry name" value="AIRS_C"/>
    <property type="match status" value="1"/>
</dbReference>
<dbReference type="RefSeq" id="WP_237853130.1">
    <property type="nucleotide sequence ID" value="NZ_JAKLWS010000006.1"/>
</dbReference>
<evidence type="ECO:0000256" key="2">
    <source>
        <dbReference type="HAMAP-Rule" id="MF_02128"/>
    </source>
</evidence>
<dbReference type="CDD" id="cd02194">
    <property type="entry name" value="ThiL"/>
    <property type="match status" value="1"/>
</dbReference>
<dbReference type="Proteomes" id="UP001165366">
    <property type="component" value="Unassembled WGS sequence"/>
</dbReference>
<gene>
    <name evidence="2 5" type="primary">thiL</name>
    <name evidence="5" type="ORF">L6773_06895</name>
</gene>
<comment type="caution">
    <text evidence="2">Lacks conserved residue(s) required for the propagation of feature annotation.</text>
</comment>
<dbReference type="SUPFAM" id="SSF55326">
    <property type="entry name" value="PurM N-terminal domain-like"/>
    <property type="match status" value="1"/>
</dbReference>
<feature type="binding site" evidence="2">
    <location>
        <position position="85"/>
    </location>
    <ligand>
        <name>Mg(2+)</name>
        <dbReference type="ChEBI" id="CHEBI:18420"/>
        <label>3</label>
    </ligand>
</feature>
<feature type="binding site" evidence="2">
    <location>
        <position position="238"/>
    </location>
    <ligand>
        <name>Mg(2+)</name>
        <dbReference type="ChEBI" id="CHEBI:18420"/>
        <label>3</label>
    </ligand>
</feature>
<feature type="binding site" evidence="2">
    <location>
        <position position="54"/>
    </location>
    <ligand>
        <name>Mg(2+)</name>
        <dbReference type="ChEBI" id="CHEBI:18420"/>
        <label>4</label>
    </ligand>
</feature>
<comment type="catalytic activity">
    <reaction evidence="2">
        <text>thiamine phosphate + ATP = thiamine diphosphate + ADP</text>
        <dbReference type="Rhea" id="RHEA:15913"/>
        <dbReference type="ChEBI" id="CHEBI:30616"/>
        <dbReference type="ChEBI" id="CHEBI:37575"/>
        <dbReference type="ChEBI" id="CHEBI:58937"/>
        <dbReference type="ChEBI" id="CHEBI:456216"/>
        <dbReference type="EC" id="2.7.4.16"/>
    </reaction>
</comment>
<protein>
    <recommendedName>
        <fullName evidence="2">Thiamine-monophosphate kinase</fullName>
        <shortName evidence="2">TMP kinase</shortName>
        <shortName evidence="2">Thiamine-phosphate kinase</shortName>
        <ecNumber evidence="2">2.7.4.16</ecNumber>
    </recommendedName>
</protein>
<keyword evidence="2" id="KW-0067">ATP-binding</keyword>
<feature type="binding site" evidence="2">
    <location>
        <position position="55"/>
    </location>
    <ligand>
        <name>Mg(2+)</name>
        <dbReference type="ChEBI" id="CHEBI:18420"/>
        <label>1</label>
    </ligand>
</feature>
<evidence type="ECO:0000313" key="5">
    <source>
        <dbReference type="EMBL" id="MCG2588288.1"/>
    </source>
</evidence>
<feature type="binding site" evidence="2">
    <location>
        <position position="39"/>
    </location>
    <ligand>
        <name>Mg(2+)</name>
        <dbReference type="ChEBI" id="CHEBI:18420"/>
        <label>4</label>
    </ligand>
</feature>
<comment type="pathway">
    <text evidence="2">Cofactor biosynthesis; thiamine diphosphate biosynthesis; thiamine diphosphate from thiamine phosphate: step 1/1.</text>
</comment>
<feature type="domain" description="PurM-like C-terminal" evidence="4">
    <location>
        <begin position="166"/>
        <end position="323"/>
    </location>
</feature>
<comment type="miscellaneous">
    <text evidence="2">Reaction mechanism of ThiL seems to utilize a direct, inline transfer of the gamma-phosphate of ATP to TMP rather than a phosphorylated enzyme intermediate.</text>
</comment>
<accession>A0ABS9KBS6</accession>
<feature type="binding site" evidence="2">
    <location>
        <position position="63"/>
    </location>
    <ligand>
        <name>substrate</name>
    </ligand>
</feature>
<comment type="function">
    <text evidence="2">Catalyzes the ATP-dependent phosphorylation of thiamine-monophosphate (TMP) to form thiamine-pyrophosphate (TPP), the active form of vitamin B1.</text>
</comment>
<evidence type="ECO:0000259" key="3">
    <source>
        <dbReference type="Pfam" id="PF00586"/>
    </source>
</evidence>
<dbReference type="InterPro" id="IPR036921">
    <property type="entry name" value="PurM-like_N_sf"/>
</dbReference>
<feature type="binding site" evidence="2">
    <location>
        <position position="85"/>
    </location>
    <ligand>
        <name>Mg(2+)</name>
        <dbReference type="ChEBI" id="CHEBI:18420"/>
        <label>4</label>
    </ligand>
</feature>
<keyword evidence="2" id="KW-0547">Nucleotide-binding</keyword>
<feature type="binding site" evidence="2">
    <location>
        <position position="133"/>
    </location>
    <ligand>
        <name>Mg(2+)</name>
        <dbReference type="ChEBI" id="CHEBI:18420"/>
        <label>1</label>
    </ligand>
</feature>
<evidence type="ECO:0000259" key="4">
    <source>
        <dbReference type="Pfam" id="PF02769"/>
    </source>
</evidence>
<dbReference type="GO" id="GO:0009030">
    <property type="term" value="F:thiamine-phosphate kinase activity"/>
    <property type="evidence" value="ECO:0007669"/>
    <property type="project" value="UniProtKB-EC"/>
</dbReference>
<dbReference type="SUPFAM" id="SSF56042">
    <property type="entry name" value="PurM C-terminal domain-like"/>
    <property type="match status" value="1"/>
</dbReference>
<feature type="binding site" evidence="2">
    <location>
        <position position="115"/>
    </location>
    <ligand>
        <name>ATP</name>
        <dbReference type="ChEBI" id="CHEBI:30616"/>
    </ligand>
</feature>
<organism evidence="5 6">
    <name type="scientific">Rhodohalobacter sulfatireducens</name>
    <dbReference type="NCBI Taxonomy" id="2911366"/>
    <lineage>
        <taxon>Bacteria</taxon>
        <taxon>Pseudomonadati</taxon>
        <taxon>Balneolota</taxon>
        <taxon>Balneolia</taxon>
        <taxon>Balneolales</taxon>
        <taxon>Balneolaceae</taxon>
        <taxon>Rhodohalobacter</taxon>
    </lineage>
</organism>
<dbReference type="InterPro" id="IPR006283">
    <property type="entry name" value="ThiL-like"/>
</dbReference>
<feature type="binding site" evidence="2">
    <location>
        <position position="39"/>
    </location>
    <ligand>
        <name>Mg(2+)</name>
        <dbReference type="ChEBI" id="CHEBI:18420"/>
        <label>3</label>
    </ligand>
</feature>
<dbReference type="EMBL" id="JAKLWS010000006">
    <property type="protein sequence ID" value="MCG2588288.1"/>
    <property type="molecule type" value="Genomic_DNA"/>
</dbReference>
<proteinExistence type="inferred from homology"/>
<feature type="binding site" evidence="2">
    <location>
        <begin position="132"/>
        <end position="133"/>
    </location>
    <ligand>
        <name>ATP</name>
        <dbReference type="ChEBI" id="CHEBI:30616"/>
    </ligand>
</feature>
<reference evidence="5" key="2">
    <citation type="submission" date="2024-05" db="EMBL/GenBank/DDBJ databases">
        <title>Rhodohalobacter halophilus gen. nov., sp. nov., a moderately halophilic member of the family Balneolaceae.</title>
        <authorList>
            <person name="Xia J."/>
        </authorList>
    </citation>
    <scope>NUCLEOTIDE SEQUENCE</scope>
    <source>
        <strain evidence="5">WB101</strain>
    </source>
</reference>
<dbReference type="InterPro" id="IPR036676">
    <property type="entry name" value="PurM-like_C_sf"/>
</dbReference>
<keyword evidence="2 5" id="KW-0418">Kinase</keyword>
<comment type="similarity">
    <text evidence="2">Belongs to the thiamine-monophosphate kinase family.</text>
</comment>
<keyword evidence="2 5" id="KW-0808">Transferase</keyword>
<sequence length="341" mass="38254">MDTNDFQQIKDLGFSSLIEKFKNYTGEKREEIEQGIGDDASLYKEKEGNLTAASSEIFLEGIHFDVTYTPLHHLGYKLVTAAVSDVYAMNSKPVQILVSLAIPNKYSVQMIEQLYKGIDRACTDYQIQLSGGDTTASHQILAISVTVLGTSPKENIILRNGAHHEDVICVTGDLGSAIAGLRILMREKKEWQQQESEQFQPELEPYEFVVQRQLVPKARNDFADVLSKTDVKPSSLIDLTQGLIADLKEIAKSSGLGAEIYSPAVPIALETRNVADEMKEDVDKYAFYGGEDYEMLFTLREPQVEKLKADFEDFSVIGKMSNEYNELRINTGEDRTIQFDL</sequence>
<keyword evidence="6" id="KW-1185">Reference proteome</keyword>
<dbReference type="HAMAP" id="MF_02128">
    <property type="entry name" value="TMP_kinase"/>
    <property type="match status" value="1"/>
</dbReference>
<dbReference type="InterPro" id="IPR016188">
    <property type="entry name" value="PurM-like_N"/>
</dbReference>
<dbReference type="NCBIfam" id="TIGR01379">
    <property type="entry name" value="thiL"/>
    <property type="match status" value="1"/>
</dbReference>
<dbReference type="PANTHER" id="PTHR30270:SF0">
    <property type="entry name" value="THIAMINE-MONOPHOSPHATE KINASE"/>
    <property type="match status" value="1"/>
</dbReference>
<dbReference type="EC" id="2.7.4.16" evidence="2"/>
<feature type="binding site" evidence="2">
    <location>
        <position position="291"/>
    </location>
    <ligand>
        <name>substrate</name>
    </ligand>
</feature>
<dbReference type="Gene3D" id="3.90.650.10">
    <property type="entry name" value="PurM-like C-terminal domain"/>
    <property type="match status" value="1"/>
</dbReference>
<keyword evidence="2" id="KW-0460">Magnesium</keyword>
<dbReference type="InterPro" id="IPR010918">
    <property type="entry name" value="PurM-like_C_dom"/>
</dbReference>
<feature type="binding site" evidence="2">
    <location>
        <position position="240"/>
    </location>
    <ligand>
        <name>ATP</name>
        <dbReference type="ChEBI" id="CHEBI:30616"/>
    </ligand>
</feature>
<dbReference type="PIRSF" id="PIRSF005303">
    <property type="entry name" value="Thiam_monoph_kin"/>
    <property type="match status" value="1"/>
</dbReference>
<feature type="binding site" evidence="2">
    <location>
        <position position="85"/>
    </location>
    <ligand>
        <name>Mg(2+)</name>
        <dbReference type="ChEBI" id="CHEBI:18420"/>
        <label>2</label>
    </ligand>
</feature>
<dbReference type="PANTHER" id="PTHR30270">
    <property type="entry name" value="THIAMINE-MONOPHOSPHATE KINASE"/>
    <property type="match status" value="1"/>
</dbReference>